<dbReference type="Pfam" id="PF00781">
    <property type="entry name" value="DAGK_cat"/>
    <property type="match status" value="1"/>
</dbReference>
<dbReference type="NCBIfam" id="NF009025">
    <property type="entry name" value="PRK12361.1"/>
    <property type="match status" value="1"/>
</dbReference>
<dbReference type="Gene3D" id="2.60.200.40">
    <property type="match status" value="1"/>
</dbReference>
<dbReference type="InterPro" id="IPR000387">
    <property type="entry name" value="Tyr_Pase_dom"/>
</dbReference>
<gene>
    <name evidence="5" type="ORF">L0668_06940</name>
</gene>
<feature type="domain" description="DAGKc" evidence="4">
    <location>
        <begin position="235"/>
        <end position="368"/>
    </location>
</feature>
<keyword evidence="1" id="KW-0812">Transmembrane</keyword>
<dbReference type="EMBL" id="JAKGAS010000003">
    <property type="protein sequence ID" value="MCF2947835.1"/>
    <property type="molecule type" value="Genomic_DNA"/>
</dbReference>
<evidence type="ECO:0000256" key="1">
    <source>
        <dbReference type="SAM" id="Phobius"/>
    </source>
</evidence>
<dbReference type="InterPro" id="IPR017438">
    <property type="entry name" value="ATP-NAD_kinase_N"/>
</dbReference>
<feature type="transmembrane region" description="Helical" evidence="1">
    <location>
        <begin position="22"/>
        <end position="44"/>
    </location>
</feature>
<keyword evidence="1" id="KW-1133">Transmembrane helix</keyword>
<dbReference type="Gene3D" id="3.40.50.10330">
    <property type="entry name" value="Probable inorganic polyphosphate/atp-NAD kinase, domain 1"/>
    <property type="match status" value="1"/>
</dbReference>
<dbReference type="InterPro" id="IPR003595">
    <property type="entry name" value="Tyr_Pase_cat"/>
</dbReference>
<comment type="caution">
    <text evidence="5">The sequence shown here is derived from an EMBL/GenBank/DDBJ whole genome shotgun (WGS) entry which is preliminary data.</text>
</comment>
<dbReference type="Pfam" id="PF00782">
    <property type="entry name" value="DSPc"/>
    <property type="match status" value="1"/>
</dbReference>
<dbReference type="SMART" id="SM00195">
    <property type="entry name" value="DSPc"/>
    <property type="match status" value="1"/>
</dbReference>
<dbReference type="PANTHER" id="PTHR47216:SF4">
    <property type="entry name" value="OS01G0859400 PROTEIN"/>
    <property type="match status" value="1"/>
</dbReference>
<dbReference type="SMART" id="SM00404">
    <property type="entry name" value="PTPc_motif"/>
    <property type="match status" value="1"/>
</dbReference>
<dbReference type="InterPro" id="IPR000340">
    <property type="entry name" value="Dual-sp_phosphatase_cat-dom"/>
</dbReference>
<dbReference type="InterPro" id="IPR016064">
    <property type="entry name" value="NAD/diacylglycerol_kinase_sf"/>
</dbReference>
<dbReference type="SUPFAM" id="SSF111331">
    <property type="entry name" value="NAD kinase/diacylglycerol kinase-like"/>
    <property type="match status" value="1"/>
</dbReference>
<name>A0ABS9D5Y2_9ALTE</name>
<dbReference type="InterPro" id="IPR001206">
    <property type="entry name" value="Diacylglycerol_kinase_cat_dom"/>
</dbReference>
<dbReference type="SUPFAM" id="SSF52799">
    <property type="entry name" value="(Phosphotyrosine protein) phosphatases II"/>
    <property type="match status" value="1"/>
</dbReference>
<evidence type="ECO:0000259" key="2">
    <source>
        <dbReference type="PROSITE" id="PS50054"/>
    </source>
</evidence>
<dbReference type="Proteomes" id="UP001521137">
    <property type="component" value="Unassembled WGS sequence"/>
</dbReference>
<dbReference type="InterPro" id="IPR045540">
    <property type="entry name" value="YegS/DAGK_C"/>
</dbReference>
<proteinExistence type="predicted"/>
<accession>A0ABS9D5Y2</accession>
<keyword evidence="6" id="KW-1185">Reference proteome</keyword>
<dbReference type="InterPro" id="IPR029021">
    <property type="entry name" value="Prot-tyrosine_phosphatase-like"/>
</dbReference>
<evidence type="ECO:0000259" key="3">
    <source>
        <dbReference type="PROSITE" id="PS50056"/>
    </source>
</evidence>
<evidence type="ECO:0000259" key="4">
    <source>
        <dbReference type="PROSITE" id="PS50146"/>
    </source>
</evidence>
<dbReference type="PANTHER" id="PTHR47216">
    <property type="match status" value="1"/>
</dbReference>
<dbReference type="PROSITE" id="PS50054">
    <property type="entry name" value="TYR_PHOSPHATASE_DUAL"/>
    <property type="match status" value="1"/>
</dbReference>
<dbReference type="Pfam" id="PF19279">
    <property type="entry name" value="YegS_C"/>
    <property type="match status" value="1"/>
</dbReference>
<dbReference type="InterPro" id="IPR020422">
    <property type="entry name" value="TYR_PHOSPHATASE_DUAL_dom"/>
</dbReference>
<evidence type="ECO:0000313" key="6">
    <source>
        <dbReference type="Proteomes" id="UP001521137"/>
    </source>
</evidence>
<dbReference type="Gene3D" id="3.90.190.10">
    <property type="entry name" value="Protein tyrosine phosphatase superfamily"/>
    <property type="match status" value="1"/>
</dbReference>
<protein>
    <submittedName>
        <fullName evidence="5">Dual specificity protein phosphatase family protein</fullName>
    </submittedName>
</protein>
<dbReference type="PROSITE" id="PS50146">
    <property type="entry name" value="DAGK"/>
    <property type="match status" value="1"/>
</dbReference>
<dbReference type="RefSeq" id="WP_235311368.1">
    <property type="nucleotide sequence ID" value="NZ_JAKGAS010000003.1"/>
</dbReference>
<reference evidence="5 6" key="1">
    <citation type="submission" date="2022-01" db="EMBL/GenBank/DDBJ databases">
        <title>Paraglaciecola sp. G1-23.</title>
        <authorList>
            <person name="Jin M.S."/>
            <person name="Han D.M."/>
            <person name="Kim H.M."/>
            <person name="Jeon C.O."/>
        </authorList>
    </citation>
    <scope>NUCLEOTIDE SEQUENCE [LARGE SCALE GENOMIC DNA]</scope>
    <source>
        <strain evidence="5 6">G1-23</strain>
    </source>
</reference>
<feature type="domain" description="Tyrosine-protein phosphatase" evidence="2">
    <location>
        <begin position="87"/>
        <end position="233"/>
    </location>
</feature>
<dbReference type="PROSITE" id="PS50056">
    <property type="entry name" value="TYR_PHOSPHATASE_2"/>
    <property type="match status" value="1"/>
</dbReference>
<keyword evidence="1" id="KW-0472">Membrane</keyword>
<feature type="domain" description="Tyrosine specific protein phosphatases" evidence="3">
    <location>
        <begin position="153"/>
        <end position="222"/>
    </location>
</feature>
<evidence type="ECO:0000313" key="5">
    <source>
        <dbReference type="EMBL" id="MCF2947835.1"/>
    </source>
</evidence>
<sequence length="534" mass="59037">MSFYYLMGAMLTFYLGFRAENLYISLLLIWTGSSLFAVSIAYIFQAPQLFRKSSNGAIPFYIRWLFIPFLFGTQLYNSWARRADKVPPIQEIDKNLFLACRLFPSDIDELKQNNVTAVLDVTAEFDGLDWSSTEQQLNYLNLPVLDHQSPTAEQLIHAANWIQTHLDNNQGVVVHCALGRGRSVLVLTAYLLMQAKHDSIQSALSRIKDIRKTAGLNKHQLKKLNKIVQNKLKDFTPKRLALIANPVSGGGKWQESKHQIIQRLTAKYVLDIYVSTPETSASTLTEQAIKAEHNVFIACGGDGTINEVAAKIVNQRHTLGMIPLGTTNALSHVLLGTVSKVLPIEKSCEVILAEQTQTIDTAICNNELVLLMVGIGMGQKMIELADREQKNKNGQLAYLKGLWQSILDQEIQEITLTLDGTPVTARVKSINIANAAPFSTILAQGNGSPNWNDGLLDITVVPGDTDTLDTLVNMTELAFSGLVSTSGDNKLLLQQAKNIEIKGPGSIKYVIDGEEREAEKLSIKVVPHSLQILT</sequence>
<dbReference type="SMART" id="SM00046">
    <property type="entry name" value="DAGKc"/>
    <property type="match status" value="1"/>
</dbReference>
<organism evidence="5 6">
    <name type="scientific">Paraglaciecola algarum</name>
    <dbReference type="NCBI Taxonomy" id="3050085"/>
    <lineage>
        <taxon>Bacteria</taxon>
        <taxon>Pseudomonadati</taxon>
        <taxon>Pseudomonadota</taxon>
        <taxon>Gammaproteobacteria</taxon>
        <taxon>Alteromonadales</taxon>
        <taxon>Alteromonadaceae</taxon>
        <taxon>Paraglaciecola</taxon>
    </lineage>
</organism>